<evidence type="ECO:0000313" key="4">
    <source>
        <dbReference type="EMBL" id="THH04199.1"/>
    </source>
</evidence>
<dbReference type="InterPro" id="IPR036322">
    <property type="entry name" value="WD40_repeat_dom_sf"/>
</dbReference>
<dbReference type="InterPro" id="IPR015943">
    <property type="entry name" value="WD40/YVTN_repeat-like_dom_sf"/>
</dbReference>
<evidence type="ECO:0000256" key="3">
    <source>
        <dbReference type="PROSITE-ProRule" id="PRU00221"/>
    </source>
</evidence>
<dbReference type="SMART" id="SM00320">
    <property type="entry name" value="WD40"/>
    <property type="match status" value="1"/>
</dbReference>
<keyword evidence="5" id="KW-1185">Reference proteome</keyword>
<keyword evidence="2" id="KW-0677">Repeat</keyword>
<feature type="repeat" description="WD" evidence="3">
    <location>
        <begin position="10"/>
        <end position="42"/>
    </location>
</feature>
<dbReference type="Gene3D" id="2.130.10.10">
    <property type="entry name" value="YVTN repeat-like/Quinoprotein amine dehydrogenase"/>
    <property type="match status" value="1"/>
</dbReference>
<evidence type="ECO:0000256" key="1">
    <source>
        <dbReference type="ARBA" id="ARBA00022574"/>
    </source>
</evidence>
<dbReference type="InterPro" id="IPR050349">
    <property type="entry name" value="WD_LIS1/nudF_dynein_reg"/>
</dbReference>
<feature type="non-terminal residue" evidence="4">
    <location>
        <position position="1"/>
    </location>
</feature>
<dbReference type="OrthoDB" id="2615105at2759"/>
<name>A0A4S4KZ42_9AGAM</name>
<dbReference type="SUPFAM" id="SSF82171">
    <property type="entry name" value="DPP6 N-terminal domain-like"/>
    <property type="match status" value="1"/>
</dbReference>
<dbReference type="AlphaFoldDB" id="A0A4S4KZ42"/>
<dbReference type="Pfam" id="PF00400">
    <property type="entry name" value="WD40"/>
    <property type="match status" value="1"/>
</dbReference>
<dbReference type="InterPro" id="IPR001680">
    <property type="entry name" value="WD40_rpt"/>
</dbReference>
<dbReference type="Proteomes" id="UP000310158">
    <property type="component" value="Unassembled WGS sequence"/>
</dbReference>
<dbReference type="SUPFAM" id="SSF50978">
    <property type="entry name" value="WD40 repeat-like"/>
    <property type="match status" value="1"/>
</dbReference>
<keyword evidence="1 3" id="KW-0853">WD repeat</keyword>
<organism evidence="4 5">
    <name type="scientific">Bondarzewia mesenterica</name>
    <dbReference type="NCBI Taxonomy" id="1095465"/>
    <lineage>
        <taxon>Eukaryota</taxon>
        <taxon>Fungi</taxon>
        <taxon>Dikarya</taxon>
        <taxon>Basidiomycota</taxon>
        <taxon>Agaricomycotina</taxon>
        <taxon>Agaricomycetes</taxon>
        <taxon>Russulales</taxon>
        <taxon>Bondarzewiaceae</taxon>
        <taxon>Bondarzewia</taxon>
    </lineage>
</organism>
<accession>A0A4S4KZ42</accession>
<dbReference type="PROSITE" id="PS50082">
    <property type="entry name" value="WD_REPEATS_2"/>
    <property type="match status" value="1"/>
</dbReference>
<proteinExistence type="predicted"/>
<sequence>ETGAAVSAPFEGHTSLVTSVAFSPDGKRIASGSYDKTIRVWDAEVEMGMLSASEEHTGTSVETSSYGPTPPLHRAVAFSPHTEHALPIFGLPELMEVPFHEVCSRCEMGGLSVHGMYISSGYLPLIVSVYRGQEPWQSWVRQPRFSTSVVLYTEGVGQNATPIPRIDLAFIF</sequence>
<evidence type="ECO:0000256" key="2">
    <source>
        <dbReference type="ARBA" id="ARBA00022737"/>
    </source>
</evidence>
<comment type="caution">
    <text evidence="4">The sequence shown here is derived from an EMBL/GenBank/DDBJ whole genome shotgun (WGS) entry which is preliminary data.</text>
</comment>
<evidence type="ECO:0000313" key="5">
    <source>
        <dbReference type="Proteomes" id="UP000310158"/>
    </source>
</evidence>
<dbReference type="PROSITE" id="PS50294">
    <property type="entry name" value="WD_REPEATS_REGION"/>
    <property type="match status" value="1"/>
</dbReference>
<protein>
    <submittedName>
        <fullName evidence="4">Uncharacterized protein</fullName>
    </submittedName>
</protein>
<reference evidence="4 5" key="1">
    <citation type="submission" date="2019-02" db="EMBL/GenBank/DDBJ databases">
        <title>Genome sequencing of the rare red list fungi Bondarzewia mesenterica.</title>
        <authorList>
            <person name="Buettner E."/>
            <person name="Kellner H."/>
        </authorList>
    </citation>
    <scope>NUCLEOTIDE SEQUENCE [LARGE SCALE GENOMIC DNA]</scope>
    <source>
        <strain evidence="4 5">DSM 108281</strain>
    </source>
</reference>
<dbReference type="EMBL" id="SGPL01001202">
    <property type="protein sequence ID" value="THH04199.1"/>
    <property type="molecule type" value="Genomic_DNA"/>
</dbReference>
<dbReference type="PANTHER" id="PTHR44129">
    <property type="entry name" value="WD REPEAT-CONTAINING PROTEIN POP1"/>
    <property type="match status" value="1"/>
</dbReference>
<gene>
    <name evidence="4" type="ORF">EW146_g10238</name>
</gene>